<dbReference type="Proteomes" id="UP000642070">
    <property type="component" value="Unassembled WGS sequence"/>
</dbReference>
<dbReference type="SUPFAM" id="SSF51905">
    <property type="entry name" value="FAD/NAD(P)-binding domain"/>
    <property type="match status" value="1"/>
</dbReference>
<dbReference type="GO" id="GO:0071949">
    <property type="term" value="F:FAD binding"/>
    <property type="evidence" value="ECO:0007669"/>
    <property type="project" value="InterPro"/>
</dbReference>
<dbReference type="Gene3D" id="3.30.9.10">
    <property type="entry name" value="D-Amino Acid Oxidase, subunit A, domain 2"/>
    <property type="match status" value="1"/>
</dbReference>
<sequence length="396" mass="42649">MRVLISGAGIAGPALAHWLHRGGIEVTLVERAGAPRVGGQAVDVRGAARSVVERMGLMSEVMALRLDERGVATVDDRGRRTSEMPADAFGGEGFVAEIEIMRGDLARVLYEATRDHVDYRFGDRIVAIEQARDGALVRFADGGEERFDVVVGADGVHSGVRALAFGAEAEYVRPLGAYMAWFSVPDPGDLDHWMYMYNAPGGLVAAVRPERDGIAKAYLSFTSDEPGLERATVHEQQRRLAERFAGARWRVPELLAALPQAPDFVLDSISRVRVENWSRGSVVLLGDAGYCGSPLAGLGTSLALVGAYVLAGELLAARGVAAFGAYQEKLRDYVAAATELPPGGIGAFAPRGRAMIRMRAMSMRMMLRWPMRQILAGQFAKAGAFDLPEYEAATAQ</sequence>
<proteinExistence type="predicted"/>
<organism evidence="2 3">
    <name type="scientific">Dactylosporangium sucinum</name>
    <dbReference type="NCBI Taxonomy" id="1424081"/>
    <lineage>
        <taxon>Bacteria</taxon>
        <taxon>Bacillati</taxon>
        <taxon>Actinomycetota</taxon>
        <taxon>Actinomycetes</taxon>
        <taxon>Micromonosporales</taxon>
        <taxon>Micromonosporaceae</taxon>
        <taxon>Dactylosporangium</taxon>
    </lineage>
</organism>
<reference evidence="2" key="1">
    <citation type="journal article" date="2014" name="Int. J. Syst. Evol. Microbiol.">
        <title>Complete genome sequence of Corynebacterium casei LMG S-19264T (=DSM 44701T), isolated from a smear-ripened cheese.</title>
        <authorList>
            <consortium name="US DOE Joint Genome Institute (JGI-PGF)"/>
            <person name="Walter F."/>
            <person name="Albersmeier A."/>
            <person name="Kalinowski J."/>
            <person name="Ruckert C."/>
        </authorList>
    </citation>
    <scope>NUCLEOTIDE SEQUENCE</scope>
    <source>
        <strain evidence="2">JCM 19831</strain>
    </source>
</reference>
<evidence type="ECO:0000313" key="3">
    <source>
        <dbReference type="Proteomes" id="UP000642070"/>
    </source>
</evidence>
<dbReference type="Gene3D" id="3.50.50.60">
    <property type="entry name" value="FAD/NAD(P)-binding domain"/>
    <property type="match status" value="1"/>
</dbReference>
<evidence type="ECO:0000259" key="1">
    <source>
        <dbReference type="Pfam" id="PF01494"/>
    </source>
</evidence>
<dbReference type="PRINTS" id="PR00420">
    <property type="entry name" value="RNGMNOXGNASE"/>
</dbReference>
<feature type="domain" description="FAD-binding" evidence="1">
    <location>
        <begin position="2"/>
        <end position="317"/>
    </location>
</feature>
<evidence type="ECO:0000313" key="2">
    <source>
        <dbReference type="EMBL" id="GGM31357.1"/>
    </source>
</evidence>
<dbReference type="Pfam" id="PF01494">
    <property type="entry name" value="FAD_binding_3"/>
    <property type="match status" value="1"/>
</dbReference>
<dbReference type="InterPro" id="IPR002938">
    <property type="entry name" value="FAD-bd"/>
</dbReference>
<dbReference type="PANTHER" id="PTHR46865">
    <property type="entry name" value="OXIDOREDUCTASE-RELATED"/>
    <property type="match status" value="1"/>
</dbReference>
<dbReference type="InterPro" id="IPR036188">
    <property type="entry name" value="FAD/NAD-bd_sf"/>
</dbReference>
<comment type="caution">
    <text evidence="2">The sequence shown here is derived from an EMBL/GenBank/DDBJ whole genome shotgun (WGS) entry which is preliminary data.</text>
</comment>
<dbReference type="GO" id="GO:0004497">
    <property type="term" value="F:monooxygenase activity"/>
    <property type="evidence" value="ECO:0007669"/>
    <property type="project" value="UniProtKB-KW"/>
</dbReference>
<dbReference type="PANTHER" id="PTHR46865:SF2">
    <property type="entry name" value="MONOOXYGENASE"/>
    <property type="match status" value="1"/>
</dbReference>
<gene>
    <name evidence="2" type="ORF">GCM10007977_035740</name>
</gene>
<dbReference type="RefSeq" id="WP_190250972.1">
    <property type="nucleotide sequence ID" value="NZ_BMPI01000015.1"/>
</dbReference>
<keyword evidence="3" id="KW-1185">Reference proteome</keyword>
<keyword evidence="2" id="KW-0560">Oxidoreductase</keyword>
<protein>
    <submittedName>
        <fullName evidence="2">Monooxygenase</fullName>
    </submittedName>
</protein>
<keyword evidence="2" id="KW-0503">Monooxygenase</keyword>
<dbReference type="EMBL" id="BMPI01000015">
    <property type="protein sequence ID" value="GGM31357.1"/>
    <property type="molecule type" value="Genomic_DNA"/>
</dbReference>
<accession>A0A917WV91</accession>
<dbReference type="InterPro" id="IPR051704">
    <property type="entry name" value="FAD_aromatic-hydroxylase"/>
</dbReference>
<name>A0A917WV91_9ACTN</name>
<dbReference type="AlphaFoldDB" id="A0A917WV91"/>
<reference evidence="2" key="2">
    <citation type="submission" date="2020-09" db="EMBL/GenBank/DDBJ databases">
        <authorList>
            <person name="Sun Q."/>
            <person name="Ohkuma M."/>
        </authorList>
    </citation>
    <scope>NUCLEOTIDE SEQUENCE</scope>
    <source>
        <strain evidence="2">JCM 19831</strain>
    </source>
</reference>